<dbReference type="OrthoDB" id="8445115at2"/>
<dbReference type="Proteomes" id="UP000286997">
    <property type="component" value="Unassembled WGS sequence"/>
</dbReference>
<dbReference type="InterPro" id="IPR017853">
    <property type="entry name" value="GH"/>
</dbReference>
<protein>
    <submittedName>
        <fullName evidence="4">Uncharacterized protein</fullName>
    </submittedName>
</protein>
<dbReference type="CDD" id="cd19607">
    <property type="entry name" value="GTA_TIM-barrel-like"/>
    <property type="match status" value="1"/>
</dbReference>
<dbReference type="RefSeq" id="WP_127727018.1">
    <property type="nucleotide sequence ID" value="NZ_SACP01000001.1"/>
</dbReference>
<accession>A0A437PHQ3</accession>
<dbReference type="EMBL" id="SACP01000001">
    <property type="protein sequence ID" value="RVU21775.1"/>
    <property type="molecule type" value="Genomic_DNA"/>
</dbReference>
<dbReference type="Pfam" id="PF13550">
    <property type="entry name" value="Phage-tail_3"/>
    <property type="match status" value="1"/>
</dbReference>
<evidence type="ECO:0000259" key="3">
    <source>
        <dbReference type="Pfam" id="PF23666"/>
    </source>
</evidence>
<evidence type="ECO:0000259" key="1">
    <source>
        <dbReference type="Pfam" id="PF13547"/>
    </source>
</evidence>
<gene>
    <name evidence="4" type="ORF">EOE48_01640</name>
</gene>
<evidence type="ECO:0000259" key="2">
    <source>
        <dbReference type="Pfam" id="PF13550"/>
    </source>
</evidence>
<feature type="domain" description="GTA TIM-barrel-like" evidence="1">
    <location>
        <begin position="442"/>
        <end position="741"/>
    </location>
</feature>
<dbReference type="SUPFAM" id="SSF51445">
    <property type="entry name" value="(Trans)glycosidases"/>
    <property type="match status" value="1"/>
</dbReference>
<dbReference type="Gene3D" id="3.20.20.80">
    <property type="entry name" value="Glycosidases"/>
    <property type="match status" value="1"/>
</dbReference>
<sequence>MSTLVLGYAGRAAGTALAGPLGGVLGGLAGTLGGALVDRGLFGGSRGPAVHEGPRLSDLYVTASTEGAVVPRVYGRMRVAGQIVWATPIRERQTVERVRSSGGKGGPSQPRTYTVTYAYSVSFAVALCEGPIRGLGTVWADGKPIRLSDYPHRLYLGDETQEADPAIEAVEGAGQAPAYRGLAYLVFEDLALAAFGNRIPVVTAEVVRRPPRADGRPALEDLVTAVTLIPAMGEFVYATAPVVAQDLGRLAVQNTVSGGVDLLAALDRLQAEAPNCRHVSLVVAWHGTDLRLDACRIVPRVETAAKTTTGAVWQAAGLTREQAGLVSRDAAGNPLVGGAPSDLSVVQAILELKRRVLSVTLYPFVMMDIPAGNGLPDPHGGAEQAAFPWRGRITCHPAPGRPGSPDKTAAAAGAVAAFFGTTTAADLAWTGSTVASARPAEWSFCRFILTCARLAQAAGGVDSFLIGSEMIGLTTLRSGPATFPAVARLRALAAEARAILGPGTKIGYGADWTEYASHRPADGSGDVLFHLDPLWADPAIDFVGIDNYMPLADWRDGFDHLDASAGAASTCDPDYLAGNVEGGELFDWYYADAAARDAQVRTPIRDTAHGEHWVFRVKDLRGWWSNPHRDRPGGVRASTPTAWVPGSKPVWFTELGCPAVDKGANQPNVFVDPKSSESFLPYFSLGRRDLAVQRAALEAVLGYWRPEAGHNPVFPATGRRMVEADRTAVWTWDARPYPDFPRQSGIWRDAGNYRLGHWINGRLDLAPLADVVADLCAGLPVAVDVSRLHGVVEGYTLARIASPREAIEALQSLHHFDATESGGRIVFDHLARAPVRQIEAGDLVAGQGGRSGSDLTRTRAEELSLPGAVALTYVDPAADYRSATAEARRLAGSPAAKTGLSLDLALDEGEARAAAQTLLQRAHVERETLSCALPPSALALDPGDVVRLTADGRTGEYRLTRVGLEGGRPVQAVRADAGLFAAPDGGREPRLPAPPIVVGVGLFAVLDLPLLRDGGSAHAPYYAAYTEPWTPVAVQRAAAGEPPAEEARIDARSVIGTLLAPLAPGPLWRWDRAGAIDVRIPTDADLSSATARAVLDGANAAAVETRPGRWEIVQWARAELTGPGRYRLTHLLRGQLGSGDGEGAPAGARFVVLSDALVQSGLPLDGRGVPQRLRYGPVSRPPEEASWAETSLVPAAPGLVPLAPVHARARRLADGGIALTWIRRTRRGGDPWEQVEVPLAEESEAYEVDILAGDDAVLRTLASGTPALLYPAAAQAADFGTPVRRLSVAIHQLSAVVGRGAALRRTLDV</sequence>
<comment type="caution">
    <text evidence="4">The sequence shown here is derived from an EMBL/GenBank/DDBJ whole genome shotgun (WGS) entry which is preliminary data.</text>
</comment>
<name>A0A437PHQ3_9HYPH</name>
<dbReference type="Pfam" id="PF13547">
    <property type="entry name" value="GTA_TIM"/>
    <property type="match status" value="1"/>
</dbReference>
<proteinExistence type="predicted"/>
<organism evidence="4 5">
    <name type="scientific">Methylobacterium oryzihabitans</name>
    <dbReference type="NCBI Taxonomy" id="2499852"/>
    <lineage>
        <taxon>Bacteria</taxon>
        <taxon>Pseudomonadati</taxon>
        <taxon>Pseudomonadota</taxon>
        <taxon>Alphaproteobacteria</taxon>
        <taxon>Hyphomicrobiales</taxon>
        <taxon>Methylobacteriaceae</taxon>
        <taxon>Methylobacterium</taxon>
    </lineage>
</organism>
<feature type="domain" description="Tip attachment protein J" evidence="2">
    <location>
        <begin position="800"/>
        <end position="962"/>
    </location>
</feature>
<evidence type="ECO:0000313" key="5">
    <source>
        <dbReference type="Proteomes" id="UP000286997"/>
    </source>
</evidence>
<keyword evidence="5" id="KW-1185">Reference proteome</keyword>
<feature type="domain" description="Rcc01698-like C-terminal" evidence="3">
    <location>
        <begin position="1053"/>
        <end position="1151"/>
    </location>
</feature>
<dbReference type="InterPro" id="IPR056490">
    <property type="entry name" value="Rcc01698_C"/>
</dbReference>
<evidence type="ECO:0000313" key="4">
    <source>
        <dbReference type="EMBL" id="RVU21775.1"/>
    </source>
</evidence>
<dbReference type="Pfam" id="PF23666">
    <property type="entry name" value="Rcc01698_C"/>
    <property type="match status" value="1"/>
</dbReference>
<dbReference type="InterPro" id="IPR032876">
    <property type="entry name" value="J_dom"/>
</dbReference>
<reference evidence="4 5" key="1">
    <citation type="submission" date="2019-01" db="EMBL/GenBank/DDBJ databases">
        <authorList>
            <person name="Chen W.-M."/>
        </authorList>
    </citation>
    <scope>NUCLEOTIDE SEQUENCE [LARGE SCALE GENOMIC DNA]</scope>
    <source>
        <strain evidence="4 5">TER-1</strain>
    </source>
</reference>
<dbReference type="InterPro" id="IPR025195">
    <property type="entry name" value="GTA_TIM_dom"/>
</dbReference>